<evidence type="ECO:0000313" key="3">
    <source>
        <dbReference type="Proteomes" id="UP001595867"/>
    </source>
</evidence>
<accession>A0ABV8IQY2</accession>
<comment type="caution">
    <text evidence="2">The sequence shown here is derived from an EMBL/GenBank/DDBJ whole genome shotgun (WGS) entry which is preliminary data.</text>
</comment>
<feature type="signal peptide" evidence="1">
    <location>
        <begin position="1"/>
        <end position="21"/>
    </location>
</feature>
<feature type="chain" id="PRO_5046831193" evidence="1">
    <location>
        <begin position="22"/>
        <end position="93"/>
    </location>
</feature>
<proteinExistence type="predicted"/>
<reference evidence="3" key="1">
    <citation type="journal article" date="2019" name="Int. J. Syst. Evol. Microbiol.">
        <title>The Global Catalogue of Microorganisms (GCM) 10K type strain sequencing project: providing services to taxonomists for standard genome sequencing and annotation.</title>
        <authorList>
            <consortium name="The Broad Institute Genomics Platform"/>
            <consortium name="The Broad Institute Genome Sequencing Center for Infectious Disease"/>
            <person name="Wu L."/>
            <person name="Ma J."/>
        </authorList>
    </citation>
    <scope>NUCLEOTIDE SEQUENCE [LARGE SCALE GENOMIC DNA]</scope>
    <source>
        <strain evidence="3">TBRC 5832</strain>
    </source>
</reference>
<name>A0ABV8IQY2_9ACTN</name>
<gene>
    <name evidence="2" type="ORF">ACFO0C_10660</name>
</gene>
<evidence type="ECO:0000313" key="2">
    <source>
        <dbReference type="EMBL" id="MFC4065394.1"/>
    </source>
</evidence>
<dbReference type="RefSeq" id="WP_378066420.1">
    <property type="nucleotide sequence ID" value="NZ_JBHSBL010000010.1"/>
</dbReference>
<keyword evidence="3" id="KW-1185">Reference proteome</keyword>
<evidence type="ECO:0000256" key="1">
    <source>
        <dbReference type="SAM" id="SignalP"/>
    </source>
</evidence>
<dbReference type="Proteomes" id="UP001595867">
    <property type="component" value="Unassembled WGS sequence"/>
</dbReference>
<dbReference type="EMBL" id="JBHSBL010000010">
    <property type="protein sequence ID" value="MFC4065394.1"/>
    <property type="molecule type" value="Genomic_DNA"/>
</dbReference>
<sequence length="93" mass="9816">MRRALYLGGIFLATGAAVAMAAPAQAGGRPCPGDVVIASYEYVRPVVVPVGGYSYGYDYGHGHRHGDNYYSNKSISQNGLLNVGLIDSPIDIL</sequence>
<keyword evidence="1" id="KW-0732">Signal</keyword>
<protein>
    <submittedName>
        <fullName evidence="2">Uncharacterized protein</fullName>
    </submittedName>
</protein>
<organism evidence="2 3">
    <name type="scientific">Actinoplanes subglobosus</name>
    <dbReference type="NCBI Taxonomy" id="1547892"/>
    <lineage>
        <taxon>Bacteria</taxon>
        <taxon>Bacillati</taxon>
        <taxon>Actinomycetota</taxon>
        <taxon>Actinomycetes</taxon>
        <taxon>Micromonosporales</taxon>
        <taxon>Micromonosporaceae</taxon>
        <taxon>Actinoplanes</taxon>
    </lineage>
</organism>